<accession>A0AAQ1A6X7</accession>
<evidence type="ECO:0000313" key="1">
    <source>
        <dbReference type="EMBL" id="MBJ9869829.1"/>
    </source>
</evidence>
<dbReference type="RefSeq" id="WP_047360633.1">
    <property type="nucleotide sequence ID" value="NZ_ABTEQQ020000002.1"/>
</dbReference>
<reference evidence="1" key="3">
    <citation type="submission" date="2020-11" db="EMBL/GenBank/DDBJ databases">
        <title>Enhanced detection system for hospital associated transmission using whole genome sequencing surveillance.</title>
        <authorList>
            <person name="Harrison L.H."/>
            <person name="Van Tyne D."/>
            <person name="Marsh J.W."/>
            <person name="Griffith M.P."/>
            <person name="Snyder D.J."/>
            <person name="Cooper V.S."/>
            <person name="Mustapha M."/>
        </authorList>
    </citation>
    <scope>NUCLEOTIDE SEQUENCE</scope>
    <source>
        <strain evidence="1">CB00014</strain>
    </source>
</reference>
<sequence>MKVNIFLIPDSFNFGKDIEEILSDVNIFNILKDKMASDFVTFSLCSDFYNKIAPELYTASMDSGWAMSKFYDGINNVNTEEIDSVDTLVLANNDNPEYFERWIGIYTPIDINLSQLKEEAKVKCENSLVKFCTNTLAKNKREHSEYSFDIQQIYKNLIFLENPQHDKYKTFDSIRKMDGGYRNFQGAISKFLCFANSYNIIPHNSQTNIDNMCAFLDFPVTPEGKGKNKRKIKALKRDFLIDGVVYENVNCEYHYKLERYDDSNGKGTYYFNRIYFGFFNRIDPENPKISIAHIGEHL</sequence>
<evidence type="ECO:0000313" key="2">
    <source>
        <dbReference type="EMBL" id="RSC19812.1"/>
    </source>
</evidence>
<dbReference type="EMBL" id="JADVNV010000008">
    <property type="protein sequence ID" value="MBJ9869829.1"/>
    <property type="molecule type" value="Genomic_DNA"/>
</dbReference>
<reference evidence="2" key="2">
    <citation type="submission" date="2018-10" db="EMBL/GenBank/DDBJ databases">
        <title>FDA dAtabase for Regulatory Grade micrObial Sequences (FDA-ARGOS): Supporting development and validation of Infectious Disease Dx tests.</title>
        <authorList>
            <person name="Campos J."/>
            <person name="Goldberg B."/>
            <person name="Tallon L.J."/>
            <person name="Sadzewicz L."/>
            <person name="Zhao X."/>
            <person name="Vavikolanu K."/>
            <person name="Mehta A."/>
            <person name="Aluvathingal J."/>
            <person name="Nadendla S."/>
            <person name="Geyer C."/>
            <person name="Nandy P."/>
            <person name="Yan Y."/>
            <person name="Sichtig H."/>
        </authorList>
    </citation>
    <scope>NUCLEOTIDE SEQUENCE</scope>
    <source>
        <strain evidence="2">FDAARGOS_526</strain>
    </source>
</reference>
<gene>
    <name evidence="2" type="ORF">EGS84_24065</name>
    <name evidence="1" type="ORF">I5687_17890</name>
</gene>
<dbReference type="Proteomes" id="UP000282299">
    <property type="component" value="Unassembled WGS sequence"/>
</dbReference>
<organism evidence="2 3">
    <name type="scientific">Citrobacter koseri</name>
    <name type="common">Citrobacter diversus</name>
    <dbReference type="NCBI Taxonomy" id="545"/>
    <lineage>
        <taxon>Bacteria</taxon>
        <taxon>Pseudomonadati</taxon>
        <taxon>Pseudomonadota</taxon>
        <taxon>Gammaproteobacteria</taxon>
        <taxon>Enterobacterales</taxon>
        <taxon>Enterobacteriaceae</taxon>
        <taxon>Citrobacter</taxon>
    </lineage>
</organism>
<dbReference type="EMBL" id="RKIT01000002">
    <property type="protein sequence ID" value="RSC19812.1"/>
    <property type="molecule type" value="Genomic_DNA"/>
</dbReference>
<dbReference type="Proteomes" id="UP000807555">
    <property type="component" value="Unassembled WGS sequence"/>
</dbReference>
<proteinExistence type="predicted"/>
<evidence type="ECO:0000313" key="3">
    <source>
        <dbReference type="Proteomes" id="UP000282299"/>
    </source>
</evidence>
<protein>
    <submittedName>
        <fullName evidence="2">Uncharacterized protein</fullName>
    </submittedName>
</protein>
<reference evidence="3" key="1">
    <citation type="submission" date="2018-10" db="EMBL/GenBank/DDBJ databases">
        <title>FDA dAtabase for Regulatory Grade micrObial Sequences (FDA-ARGOS): Supporting development and validation of Infectious Disease Dx tests.</title>
        <authorList>
            <person name="Goldberg B."/>
            <person name="Campos J."/>
            <person name="Tallon L."/>
            <person name="Sadzewicz L."/>
            <person name="Zhao X."/>
            <person name="Vavikolanu K."/>
            <person name="Mehta A."/>
            <person name="Aluvathingal J."/>
            <person name="Nadendla S."/>
            <person name="Geyer C."/>
            <person name="Nandy P."/>
            <person name="Yan Y."/>
            <person name="Sichtig H."/>
        </authorList>
    </citation>
    <scope>NUCLEOTIDE SEQUENCE [LARGE SCALE GENOMIC DNA]</scope>
    <source>
        <strain evidence="3">FDAARGOS_526</strain>
    </source>
</reference>
<comment type="caution">
    <text evidence="2">The sequence shown here is derived from an EMBL/GenBank/DDBJ whole genome shotgun (WGS) entry which is preliminary data.</text>
</comment>
<name>A0AAQ1A6X7_CITKO</name>
<dbReference type="AlphaFoldDB" id="A0AAQ1A6X7"/>